<evidence type="ECO:0000313" key="3">
    <source>
        <dbReference type="Proteomes" id="UP000800097"/>
    </source>
</evidence>
<dbReference type="Proteomes" id="UP000800097">
    <property type="component" value="Unassembled WGS sequence"/>
</dbReference>
<protein>
    <submittedName>
        <fullName evidence="2">Uncharacterized protein</fullName>
    </submittedName>
</protein>
<evidence type="ECO:0000256" key="1">
    <source>
        <dbReference type="SAM" id="MobiDB-lite"/>
    </source>
</evidence>
<dbReference type="EMBL" id="ML986486">
    <property type="protein sequence ID" value="KAF2279620.1"/>
    <property type="molecule type" value="Genomic_DNA"/>
</dbReference>
<organism evidence="2 3">
    <name type="scientific">Westerdykella ornata</name>
    <dbReference type="NCBI Taxonomy" id="318751"/>
    <lineage>
        <taxon>Eukaryota</taxon>
        <taxon>Fungi</taxon>
        <taxon>Dikarya</taxon>
        <taxon>Ascomycota</taxon>
        <taxon>Pezizomycotina</taxon>
        <taxon>Dothideomycetes</taxon>
        <taxon>Pleosporomycetidae</taxon>
        <taxon>Pleosporales</taxon>
        <taxon>Sporormiaceae</taxon>
        <taxon>Westerdykella</taxon>
    </lineage>
</organism>
<evidence type="ECO:0000313" key="2">
    <source>
        <dbReference type="EMBL" id="KAF2279620.1"/>
    </source>
</evidence>
<feature type="compositionally biased region" description="Basic and acidic residues" evidence="1">
    <location>
        <begin position="20"/>
        <end position="29"/>
    </location>
</feature>
<feature type="region of interest" description="Disordered" evidence="1">
    <location>
        <begin position="1"/>
        <end position="29"/>
    </location>
</feature>
<gene>
    <name evidence="2" type="ORF">EI97DRAFT_430652</name>
</gene>
<feature type="compositionally biased region" description="Polar residues" evidence="1">
    <location>
        <begin position="1"/>
        <end position="14"/>
    </location>
</feature>
<keyword evidence="3" id="KW-1185">Reference proteome</keyword>
<proteinExistence type="predicted"/>
<sequence length="62" mass="6757">MSSTNATPRMSGTATPAEGFHQKESKAERKHFWSSLKHALVEHHKSVNNAYAACYGAGVSRP</sequence>
<accession>A0A6A6JSP4</accession>
<dbReference type="RefSeq" id="XP_033657159.1">
    <property type="nucleotide sequence ID" value="XM_033797744.1"/>
</dbReference>
<dbReference type="GeneID" id="54550919"/>
<name>A0A6A6JSP4_WESOR</name>
<reference evidence="2" key="1">
    <citation type="journal article" date="2020" name="Stud. Mycol.">
        <title>101 Dothideomycetes genomes: a test case for predicting lifestyles and emergence of pathogens.</title>
        <authorList>
            <person name="Haridas S."/>
            <person name="Albert R."/>
            <person name="Binder M."/>
            <person name="Bloem J."/>
            <person name="Labutti K."/>
            <person name="Salamov A."/>
            <person name="Andreopoulos B."/>
            <person name="Baker S."/>
            <person name="Barry K."/>
            <person name="Bills G."/>
            <person name="Bluhm B."/>
            <person name="Cannon C."/>
            <person name="Castanera R."/>
            <person name="Culley D."/>
            <person name="Daum C."/>
            <person name="Ezra D."/>
            <person name="Gonzalez J."/>
            <person name="Henrissat B."/>
            <person name="Kuo A."/>
            <person name="Liang C."/>
            <person name="Lipzen A."/>
            <person name="Lutzoni F."/>
            <person name="Magnuson J."/>
            <person name="Mondo S."/>
            <person name="Nolan M."/>
            <person name="Ohm R."/>
            <person name="Pangilinan J."/>
            <person name="Park H.-J."/>
            <person name="Ramirez L."/>
            <person name="Alfaro M."/>
            <person name="Sun H."/>
            <person name="Tritt A."/>
            <person name="Yoshinaga Y."/>
            <person name="Zwiers L.-H."/>
            <person name="Turgeon B."/>
            <person name="Goodwin S."/>
            <person name="Spatafora J."/>
            <person name="Crous P."/>
            <person name="Grigoriev I."/>
        </authorList>
    </citation>
    <scope>NUCLEOTIDE SEQUENCE</scope>
    <source>
        <strain evidence="2">CBS 379.55</strain>
    </source>
</reference>
<dbReference type="AlphaFoldDB" id="A0A6A6JSP4"/>
<dbReference type="OrthoDB" id="3494771at2759"/>